<dbReference type="PANTHER" id="PTHR14359">
    <property type="entry name" value="HOMO-OLIGOMERIC FLAVIN CONTAINING CYS DECARBOXYLASE FAMILY"/>
    <property type="match status" value="1"/>
</dbReference>
<evidence type="ECO:0000313" key="5">
    <source>
        <dbReference type="EMBL" id="KAJ1999298.1"/>
    </source>
</evidence>
<dbReference type="GO" id="GO:0015937">
    <property type="term" value="P:coenzyme A biosynthetic process"/>
    <property type="evidence" value="ECO:0007669"/>
    <property type="project" value="UniProtKB-KW"/>
</dbReference>
<comment type="similarity">
    <text evidence="2">Belongs to the HFCD (homooligomeric flavin containing Cys decarboxylase) superfamily.</text>
</comment>
<dbReference type="AlphaFoldDB" id="A0A9W8BEU5"/>
<dbReference type="GO" id="GO:0004633">
    <property type="term" value="F:phosphopantothenoylcysteine decarboxylase activity"/>
    <property type="evidence" value="ECO:0007669"/>
    <property type="project" value="TreeGrafter"/>
</dbReference>
<dbReference type="Gene3D" id="3.40.50.1950">
    <property type="entry name" value="Flavin prenyltransferase-like"/>
    <property type="match status" value="1"/>
</dbReference>
<accession>A0A9W8BEU5</accession>
<sequence>MATIQEQGMSAPSPAAPLEEKERQELPVRRVLIGATGSVASIKVPQLARSIIKQGLDAHGLHIEIAIAASNSALHFFRHEQLPEENVTLYTDQDEWSEWKKIGDPVLHIELRKWADICVVAPLDANTMAKVATGFCDNLLTCVLRAWDMTKPRIVCPAMNPMMWEHPITDTQISTLKMLGFGVIDPVAKTLACGDVGMGAMAEPDDIARVVVDELAALLARGKEPAA</sequence>
<dbReference type="Proteomes" id="UP001150907">
    <property type="component" value="Unassembled WGS sequence"/>
</dbReference>
<evidence type="ECO:0000313" key="6">
    <source>
        <dbReference type="Proteomes" id="UP001150907"/>
    </source>
</evidence>
<dbReference type="GO" id="GO:0010181">
    <property type="term" value="F:FMN binding"/>
    <property type="evidence" value="ECO:0007669"/>
    <property type="project" value="TreeGrafter"/>
</dbReference>
<dbReference type="EMBL" id="JANBQF010000739">
    <property type="protein sequence ID" value="KAJ1999298.1"/>
    <property type="molecule type" value="Genomic_DNA"/>
</dbReference>
<proteinExistence type="inferred from homology"/>
<feature type="compositionally biased region" description="Polar residues" evidence="3">
    <location>
        <begin position="1"/>
        <end position="10"/>
    </location>
</feature>
<dbReference type="OrthoDB" id="1532798at2759"/>
<keyword evidence="6" id="KW-1185">Reference proteome</keyword>
<feature type="domain" description="Flavoprotein" evidence="4">
    <location>
        <begin position="30"/>
        <end position="214"/>
    </location>
</feature>
<reference evidence="5" key="1">
    <citation type="submission" date="2022-07" db="EMBL/GenBank/DDBJ databases">
        <title>Phylogenomic reconstructions and comparative analyses of Kickxellomycotina fungi.</title>
        <authorList>
            <person name="Reynolds N.K."/>
            <person name="Stajich J.E."/>
            <person name="Barry K."/>
            <person name="Grigoriev I.V."/>
            <person name="Crous P."/>
            <person name="Smith M.E."/>
        </authorList>
    </citation>
    <scope>NUCLEOTIDE SEQUENCE</scope>
    <source>
        <strain evidence="5">IMI 214461</strain>
    </source>
</reference>
<dbReference type="Pfam" id="PF02441">
    <property type="entry name" value="Flavoprotein"/>
    <property type="match status" value="1"/>
</dbReference>
<gene>
    <name evidence="5" type="ORF">H4R26_005123</name>
</gene>
<protein>
    <recommendedName>
        <fullName evidence="4">Flavoprotein domain-containing protein</fullName>
    </recommendedName>
</protein>
<evidence type="ECO:0000259" key="4">
    <source>
        <dbReference type="Pfam" id="PF02441"/>
    </source>
</evidence>
<dbReference type="PANTHER" id="PTHR14359:SF6">
    <property type="entry name" value="PHOSPHOPANTOTHENOYLCYSTEINE DECARBOXYLASE"/>
    <property type="match status" value="1"/>
</dbReference>
<comment type="caution">
    <text evidence="5">The sequence shown here is derived from an EMBL/GenBank/DDBJ whole genome shotgun (WGS) entry which is preliminary data.</text>
</comment>
<dbReference type="GO" id="GO:0071513">
    <property type="term" value="C:phosphopantothenoylcysteine decarboxylase complex"/>
    <property type="evidence" value="ECO:0007669"/>
    <property type="project" value="TreeGrafter"/>
</dbReference>
<organism evidence="5 6">
    <name type="scientific">Coemansia thaxteri</name>
    <dbReference type="NCBI Taxonomy" id="2663907"/>
    <lineage>
        <taxon>Eukaryota</taxon>
        <taxon>Fungi</taxon>
        <taxon>Fungi incertae sedis</taxon>
        <taxon>Zoopagomycota</taxon>
        <taxon>Kickxellomycotina</taxon>
        <taxon>Kickxellomycetes</taxon>
        <taxon>Kickxellales</taxon>
        <taxon>Kickxellaceae</taxon>
        <taxon>Coemansia</taxon>
    </lineage>
</organism>
<feature type="region of interest" description="Disordered" evidence="3">
    <location>
        <begin position="1"/>
        <end position="22"/>
    </location>
</feature>
<dbReference type="InterPro" id="IPR036551">
    <property type="entry name" value="Flavin_trans-like"/>
</dbReference>
<name>A0A9W8BEU5_9FUNG</name>
<keyword evidence="1" id="KW-0173">Coenzyme A biosynthesis</keyword>
<evidence type="ECO:0000256" key="1">
    <source>
        <dbReference type="ARBA" id="ARBA00022993"/>
    </source>
</evidence>
<evidence type="ECO:0000256" key="3">
    <source>
        <dbReference type="SAM" id="MobiDB-lite"/>
    </source>
</evidence>
<evidence type="ECO:0000256" key="2">
    <source>
        <dbReference type="ARBA" id="ARBA00038350"/>
    </source>
</evidence>
<dbReference type="InterPro" id="IPR003382">
    <property type="entry name" value="Flavoprotein"/>
</dbReference>
<dbReference type="SUPFAM" id="SSF52507">
    <property type="entry name" value="Homo-oligomeric flavin-containing Cys decarboxylases, HFCD"/>
    <property type="match status" value="1"/>
</dbReference>